<dbReference type="PANTHER" id="PTHR30534:SF0">
    <property type="entry name" value="FLAGELLAR MOTOR SWITCH PROTEIN FLIG"/>
    <property type="match status" value="1"/>
</dbReference>
<dbReference type="KEGG" id="mag:amb3774"/>
<proteinExistence type="predicted"/>
<organism evidence="4 5">
    <name type="scientific">Paramagnetospirillum magneticum (strain ATCC 700264 / AMB-1)</name>
    <name type="common">Magnetospirillum magneticum</name>
    <dbReference type="NCBI Taxonomy" id="342108"/>
    <lineage>
        <taxon>Bacteria</taxon>
        <taxon>Pseudomonadati</taxon>
        <taxon>Pseudomonadota</taxon>
        <taxon>Alphaproteobacteria</taxon>
        <taxon>Rhodospirillales</taxon>
        <taxon>Magnetospirillaceae</taxon>
        <taxon>Paramagnetospirillum</taxon>
    </lineage>
</organism>
<keyword evidence="4" id="KW-0969">Cilium</keyword>
<dbReference type="AlphaFoldDB" id="Q2W0P7"/>
<dbReference type="OrthoDB" id="9780302at2"/>
<dbReference type="GO" id="GO:0003774">
    <property type="term" value="F:cytoskeletal motor activity"/>
    <property type="evidence" value="ECO:0007669"/>
    <property type="project" value="InterPro"/>
</dbReference>
<keyword evidence="4" id="KW-0282">Flagellum</keyword>
<evidence type="ECO:0000313" key="5">
    <source>
        <dbReference type="Proteomes" id="UP000007058"/>
    </source>
</evidence>
<dbReference type="HOGENOM" id="CLU_692236_0_0_5"/>
<protein>
    <submittedName>
        <fullName evidence="4">Flagellar motor component</fullName>
    </submittedName>
</protein>
<dbReference type="Gene3D" id="1.10.220.30">
    <property type="match status" value="1"/>
</dbReference>
<dbReference type="InterPro" id="IPR023087">
    <property type="entry name" value="Flg_Motor_Flig_C"/>
</dbReference>
<evidence type="ECO:0000256" key="2">
    <source>
        <dbReference type="SAM" id="MobiDB-lite"/>
    </source>
</evidence>
<keyword evidence="4" id="KW-0966">Cell projection</keyword>
<sequence length="426" mass="47994">MNYIRASFKSLRQLRREAPTPEAARALLIALNDFWAIARMKGDLALEPHCDHPERSILLHYHRALRDLPWLSAPFIDFIRQSTLGLGEVKAAQRLLDGHLLVEQRHMDDTLSFAAMAANTAAAFGVIGTAGALAFAQVDWSHMAFGLIGSSGLLLLASRLWLARIRTIATERLGMLKALSVGCVAHLDGYAPMTTAEHARFSLPPRLRMTAKDLEEALDTEAFRHRHPDCEPTVEGAFGELFDDGDCDKEIAAYLNGKRPEDPDWLEKRLVPMLRKLPAELAPDQIAIAEAFAKLKALEDFELQRILREFNKDMLGIAFLGAPMPTVLRFFDNISKRAQKMLLDDMESFVRVPIDDIISAQGKVVAQVSEWMKTGQFRYDKEREEDLLEEWRRLTAGITAACQQPPDAEELSPRQKFEQSTTNQKY</sequence>
<feature type="region of interest" description="Disordered" evidence="2">
    <location>
        <begin position="402"/>
        <end position="426"/>
    </location>
</feature>
<accession>Q2W0P7</accession>
<dbReference type="SUPFAM" id="SSF48029">
    <property type="entry name" value="FliG"/>
    <property type="match status" value="1"/>
</dbReference>
<evidence type="ECO:0000259" key="3">
    <source>
        <dbReference type="Pfam" id="PF01706"/>
    </source>
</evidence>
<evidence type="ECO:0000313" key="4">
    <source>
        <dbReference type="EMBL" id="BAE52578.1"/>
    </source>
</evidence>
<dbReference type="GO" id="GO:0071973">
    <property type="term" value="P:bacterial-type flagellum-dependent cell motility"/>
    <property type="evidence" value="ECO:0007669"/>
    <property type="project" value="InterPro"/>
</dbReference>
<comment type="function">
    <text evidence="1">FliG is one of three proteins (FliG, FliN, FliM) that forms the rotor-mounted switch complex (C ring), located at the base of the basal body. This complex interacts with the CheY and CheZ chemotaxis proteins, in addition to contacting components of the motor that determine the direction of flagellar rotation.</text>
</comment>
<dbReference type="InterPro" id="IPR000090">
    <property type="entry name" value="Flg_Motor_Flig"/>
</dbReference>
<dbReference type="InterPro" id="IPR011002">
    <property type="entry name" value="FliG_a-hlx"/>
</dbReference>
<feature type="domain" description="Flagellar motor switch protein FliG C-terminal" evidence="3">
    <location>
        <begin position="291"/>
        <end position="376"/>
    </location>
</feature>
<dbReference type="STRING" id="342108.amb3774"/>
<dbReference type="Pfam" id="PF01706">
    <property type="entry name" value="FliG_C"/>
    <property type="match status" value="1"/>
</dbReference>
<keyword evidence="5" id="KW-1185">Reference proteome</keyword>
<name>Q2W0P7_PARM1</name>
<reference evidence="4 5" key="1">
    <citation type="journal article" date="2005" name="DNA Res.">
        <title>Complete genome sequence of the facultative anaerobic magnetotactic bacterium Magnetospirillum sp. strain AMB-1.</title>
        <authorList>
            <person name="Matsunaga T."/>
            <person name="Okamura Y."/>
            <person name="Fukuda Y."/>
            <person name="Wahyudi A.T."/>
            <person name="Murase Y."/>
            <person name="Takeyama H."/>
        </authorList>
    </citation>
    <scope>NUCLEOTIDE SEQUENCE [LARGE SCALE GENOMIC DNA]</scope>
    <source>
        <strain evidence="5">ATCC 700264 / AMB-1</strain>
    </source>
</reference>
<dbReference type="PANTHER" id="PTHR30534">
    <property type="entry name" value="FLAGELLAR MOTOR SWITCH PROTEIN FLIG"/>
    <property type="match status" value="1"/>
</dbReference>
<dbReference type="PRINTS" id="PR00954">
    <property type="entry name" value="FLGMOTORFLIG"/>
</dbReference>
<dbReference type="EMBL" id="AP007255">
    <property type="protein sequence ID" value="BAE52578.1"/>
    <property type="molecule type" value="Genomic_DNA"/>
</dbReference>
<evidence type="ECO:0000256" key="1">
    <source>
        <dbReference type="ARBA" id="ARBA00025598"/>
    </source>
</evidence>
<dbReference type="RefSeq" id="WP_011386128.1">
    <property type="nucleotide sequence ID" value="NC_007626.1"/>
</dbReference>
<dbReference type="GO" id="GO:0009288">
    <property type="term" value="C:bacterial-type flagellum"/>
    <property type="evidence" value="ECO:0007669"/>
    <property type="project" value="InterPro"/>
</dbReference>
<gene>
    <name evidence="4" type="ordered locus">amb3774</name>
</gene>
<dbReference type="Proteomes" id="UP000007058">
    <property type="component" value="Chromosome"/>
</dbReference>
<dbReference type="GO" id="GO:0006935">
    <property type="term" value="P:chemotaxis"/>
    <property type="evidence" value="ECO:0007669"/>
    <property type="project" value="InterPro"/>
</dbReference>